<sequence>MVLFYGFLAFTAGSMITLSGILNAQLGTKVGKYKAALANNFLGMITTLVVVLMIYRGWSIDVATLLRIPLWVYAGGLITVAVVVGFNILIPKIPVIYTTILVFTGQFLTALVIDWFNKVPITSGKMIGFVLVFSGLLYNIYFDMQNKFAK</sequence>
<reference evidence="2 3" key="1">
    <citation type="submission" date="2021-01" db="EMBL/GenBank/DDBJ databases">
        <title>Genomic Encyclopedia of Type Strains, Phase IV (KMG-IV): sequencing the most valuable type-strain genomes for metagenomic binning, comparative biology and taxonomic classification.</title>
        <authorList>
            <person name="Goeker M."/>
        </authorList>
    </citation>
    <scope>NUCLEOTIDE SEQUENCE [LARGE SCALE GENOMIC DNA]</scope>
    <source>
        <strain evidence="2 3">DSM 25890</strain>
    </source>
</reference>
<keyword evidence="1" id="KW-0472">Membrane</keyword>
<comment type="caution">
    <text evidence="2">The sequence shown here is derived from an EMBL/GenBank/DDBJ whole genome shotgun (WGS) entry which is preliminary data.</text>
</comment>
<keyword evidence="3" id="KW-1185">Reference proteome</keyword>
<gene>
    <name evidence="2" type="ORF">JOC73_001557</name>
</gene>
<dbReference type="Pfam" id="PF04657">
    <property type="entry name" value="DMT_YdcZ"/>
    <property type="match status" value="1"/>
</dbReference>
<feature type="transmembrane region" description="Helical" evidence="1">
    <location>
        <begin position="95"/>
        <end position="116"/>
    </location>
</feature>
<accession>A0ABS2NPY0</accession>
<dbReference type="InterPro" id="IPR037185">
    <property type="entry name" value="EmrE-like"/>
</dbReference>
<dbReference type="InterPro" id="IPR006750">
    <property type="entry name" value="YdcZ"/>
</dbReference>
<feature type="transmembrane region" description="Helical" evidence="1">
    <location>
        <begin position="36"/>
        <end position="58"/>
    </location>
</feature>
<organism evidence="2 3">
    <name type="scientific">Alkaliphilus hydrothermalis</name>
    <dbReference type="NCBI Taxonomy" id="1482730"/>
    <lineage>
        <taxon>Bacteria</taxon>
        <taxon>Bacillati</taxon>
        <taxon>Bacillota</taxon>
        <taxon>Clostridia</taxon>
        <taxon>Peptostreptococcales</taxon>
        <taxon>Natronincolaceae</taxon>
        <taxon>Alkaliphilus</taxon>
    </lineage>
</organism>
<feature type="transmembrane region" description="Helical" evidence="1">
    <location>
        <begin position="122"/>
        <end position="142"/>
    </location>
</feature>
<keyword evidence="1" id="KW-1133">Transmembrane helix</keyword>
<dbReference type="EMBL" id="JAFBEE010000008">
    <property type="protein sequence ID" value="MBM7614995.1"/>
    <property type="molecule type" value="Genomic_DNA"/>
</dbReference>
<dbReference type="PANTHER" id="PTHR34821:SF2">
    <property type="entry name" value="INNER MEMBRANE PROTEIN YDCZ"/>
    <property type="match status" value="1"/>
</dbReference>
<evidence type="ECO:0000313" key="3">
    <source>
        <dbReference type="Proteomes" id="UP001314796"/>
    </source>
</evidence>
<keyword evidence="1" id="KW-0812">Transmembrane</keyword>
<dbReference type="PANTHER" id="PTHR34821">
    <property type="entry name" value="INNER MEMBRANE PROTEIN YDCZ"/>
    <property type="match status" value="1"/>
</dbReference>
<proteinExistence type="predicted"/>
<dbReference type="Proteomes" id="UP001314796">
    <property type="component" value="Unassembled WGS sequence"/>
</dbReference>
<dbReference type="SUPFAM" id="SSF103481">
    <property type="entry name" value="Multidrug resistance efflux transporter EmrE"/>
    <property type="match status" value="1"/>
</dbReference>
<name>A0ABS2NPY0_9FIRM</name>
<dbReference type="RefSeq" id="WP_204401729.1">
    <property type="nucleotide sequence ID" value="NZ_JAFBEE010000008.1"/>
</dbReference>
<feature type="transmembrane region" description="Helical" evidence="1">
    <location>
        <begin position="6"/>
        <end position="24"/>
    </location>
</feature>
<evidence type="ECO:0000313" key="2">
    <source>
        <dbReference type="EMBL" id="MBM7614995.1"/>
    </source>
</evidence>
<feature type="transmembrane region" description="Helical" evidence="1">
    <location>
        <begin position="70"/>
        <end position="90"/>
    </location>
</feature>
<protein>
    <submittedName>
        <fullName evidence="2">Transporter family-2 protein</fullName>
    </submittedName>
</protein>
<evidence type="ECO:0000256" key="1">
    <source>
        <dbReference type="SAM" id="Phobius"/>
    </source>
</evidence>